<dbReference type="PANTHER" id="PTHR30404">
    <property type="entry name" value="N-ACETYLMURAMOYL-L-ALANINE AMIDASE"/>
    <property type="match status" value="1"/>
</dbReference>
<dbReference type="InterPro" id="IPR017293">
    <property type="entry name" value="N-acetylmuramoyl-L-ala_amidase"/>
</dbReference>
<feature type="domain" description="SH3b" evidence="4">
    <location>
        <begin position="31"/>
        <end position="99"/>
    </location>
</feature>
<accession>A0A7S8CBP3</accession>
<sequence>MKKIHIFISILLVLSIISFPVGASAAIPLTEEMSTSNSKGLVLVESLRLRTSPSLDSEVLKTLSQNTEVTVLAQQGDWTNISINSETGWVASEYIGNNSSEKKEEIVVSTVENLSIRTEPSIEGKVLGVLTKGKSYTLLEQKYGWKKVQWNPNQTGWVAGYYTINKVPTKNESTPERPNKQIAAVTNLNNKQEQVTMIYDGTNLRSEPSTSSAIVAQTKAGDMYPVLKKEGEWYLILFGDKEVYVADWVVQTVNIAPSKDAPLIMLDAGHGGRDSGAIGYFGTLEKLMTLQTTLRVKQKLEADGYEVELTRTDDYYVSLEDRVTLSNASLTDLFLSFHYDSVEDETAHGHTTYYYHERDRNLSQIVHDSIAKSVELRDREVRFGDYYVLRENLRPAILLELGYLSNEEDERVITHRNFQELVSTAIADGVKRAIPYQGVLVAQNQ</sequence>
<name>A0A7S8CBP3_9BACI</name>
<evidence type="ECO:0000313" key="6">
    <source>
        <dbReference type="Proteomes" id="UP000593626"/>
    </source>
</evidence>
<dbReference type="SUPFAM" id="SSF53187">
    <property type="entry name" value="Zn-dependent exopeptidases"/>
    <property type="match status" value="1"/>
</dbReference>
<dbReference type="CDD" id="cd02696">
    <property type="entry name" value="MurNAc-LAA"/>
    <property type="match status" value="1"/>
</dbReference>
<dbReference type="InterPro" id="IPR003646">
    <property type="entry name" value="SH3-like_bac-type"/>
</dbReference>
<dbReference type="InterPro" id="IPR050695">
    <property type="entry name" value="N-acetylmuramoyl_amidase_3"/>
</dbReference>
<dbReference type="EMBL" id="CP049742">
    <property type="protein sequence ID" value="QPC47011.1"/>
    <property type="molecule type" value="Genomic_DNA"/>
</dbReference>
<dbReference type="AlphaFoldDB" id="A0A7S8CBP3"/>
<feature type="domain" description="SH3b" evidence="4">
    <location>
        <begin position="104"/>
        <end position="167"/>
    </location>
</feature>
<keyword evidence="1" id="KW-0378">Hydrolase</keyword>
<keyword evidence="2" id="KW-0961">Cell wall biogenesis/degradation</keyword>
<feature type="domain" description="SH3b" evidence="4">
    <location>
        <begin position="192"/>
        <end position="253"/>
    </location>
</feature>
<keyword evidence="3" id="KW-0732">Signal</keyword>
<feature type="chain" id="PRO_5032336958" evidence="3">
    <location>
        <begin position="26"/>
        <end position="445"/>
    </location>
</feature>
<dbReference type="Pfam" id="PF01520">
    <property type="entry name" value="Amidase_3"/>
    <property type="match status" value="1"/>
</dbReference>
<dbReference type="InterPro" id="IPR002508">
    <property type="entry name" value="MurNAc-LAA_cat"/>
</dbReference>
<dbReference type="PROSITE" id="PS51781">
    <property type="entry name" value="SH3B"/>
    <property type="match status" value="3"/>
</dbReference>
<evidence type="ECO:0000256" key="1">
    <source>
        <dbReference type="ARBA" id="ARBA00022801"/>
    </source>
</evidence>
<dbReference type="Gene3D" id="2.30.30.40">
    <property type="entry name" value="SH3 Domains"/>
    <property type="match status" value="3"/>
</dbReference>
<evidence type="ECO:0000256" key="2">
    <source>
        <dbReference type="ARBA" id="ARBA00023316"/>
    </source>
</evidence>
<proteinExistence type="predicted"/>
<dbReference type="Proteomes" id="UP000593626">
    <property type="component" value="Chromosome"/>
</dbReference>
<dbReference type="GO" id="GO:0008745">
    <property type="term" value="F:N-acetylmuramoyl-L-alanine amidase activity"/>
    <property type="evidence" value="ECO:0007669"/>
    <property type="project" value="InterPro"/>
</dbReference>
<dbReference type="SMART" id="SM00646">
    <property type="entry name" value="Ami_3"/>
    <property type="match status" value="1"/>
</dbReference>
<dbReference type="PIRSF" id="PIRSF037846">
    <property type="entry name" value="Autolysin_YrvJ_prd"/>
    <property type="match status" value="1"/>
</dbReference>
<reference evidence="5 6" key="1">
    <citation type="submission" date="2019-07" db="EMBL/GenBank/DDBJ databases">
        <title>Genome sequence of 2 isolates from Red Sea Mangroves.</title>
        <authorList>
            <person name="Sefrji F."/>
            <person name="Michoud G."/>
            <person name="Merlino G."/>
            <person name="Daffonchio D."/>
        </authorList>
    </citation>
    <scope>NUCLEOTIDE SEQUENCE [LARGE SCALE GENOMIC DNA]</scope>
    <source>
        <strain evidence="5 6">R1DC41</strain>
    </source>
</reference>
<dbReference type="GO" id="GO:0071555">
    <property type="term" value="P:cell wall organization"/>
    <property type="evidence" value="ECO:0007669"/>
    <property type="project" value="UniProtKB-KW"/>
</dbReference>
<dbReference type="GO" id="GO:0030288">
    <property type="term" value="C:outer membrane-bounded periplasmic space"/>
    <property type="evidence" value="ECO:0007669"/>
    <property type="project" value="TreeGrafter"/>
</dbReference>
<organism evidence="5 6">
    <name type="scientific">Mangrovibacillus cuniculi</name>
    <dbReference type="NCBI Taxonomy" id="2593652"/>
    <lineage>
        <taxon>Bacteria</taxon>
        <taxon>Bacillati</taxon>
        <taxon>Bacillota</taxon>
        <taxon>Bacilli</taxon>
        <taxon>Bacillales</taxon>
        <taxon>Bacillaceae</taxon>
        <taxon>Mangrovibacillus</taxon>
    </lineage>
</organism>
<evidence type="ECO:0000256" key="3">
    <source>
        <dbReference type="SAM" id="SignalP"/>
    </source>
</evidence>
<protein>
    <submittedName>
        <fullName evidence="5">SH3 domain-containing protein</fullName>
    </submittedName>
</protein>
<evidence type="ECO:0000259" key="4">
    <source>
        <dbReference type="PROSITE" id="PS51781"/>
    </source>
</evidence>
<evidence type="ECO:0000313" key="5">
    <source>
        <dbReference type="EMBL" id="QPC47011.1"/>
    </source>
</evidence>
<dbReference type="RefSeq" id="WP_239671680.1">
    <property type="nucleotide sequence ID" value="NZ_CP049742.1"/>
</dbReference>
<dbReference type="GO" id="GO:0009253">
    <property type="term" value="P:peptidoglycan catabolic process"/>
    <property type="evidence" value="ECO:0007669"/>
    <property type="project" value="InterPro"/>
</dbReference>
<dbReference type="SMART" id="SM00287">
    <property type="entry name" value="SH3b"/>
    <property type="match status" value="3"/>
</dbReference>
<feature type="signal peptide" evidence="3">
    <location>
        <begin position="1"/>
        <end position="25"/>
    </location>
</feature>
<dbReference type="Pfam" id="PF08239">
    <property type="entry name" value="SH3_3"/>
    <property type="match status" value="3"/>
</dbReference>
<gene>
    <name evidence="5" type="ORF">G8O30_08565</name>
</gene>
<dbReference type="KEGG" id="mcui:G8O30_08565"/>
<keyword evidence="6" id="KW-1185">Reference proteome</keyword>
<dbReference type="Gene3D" id="3.40.630.40">
    <property type="entry name" value="Zn-dependent exopeptidases"/>
    <property type="match status" value="1"/>
</dbReference>
<dbReference type="PANTHER" id="PTHR30404:SF7">
    <property type="entry name" value="CELL WALL AMIDASE LYTH-RELATED"/>
    <property type="match status" value="1"/>
</dbReference>